<dbReference type="Proteomes" id="UP000271472">
    <property type="component" value="Unassembled WGS sequence"/>
</dbReference>
<dbReference type="AlphaFoldDB" id="A0A3N0IAX6"/>
<comment type="caution">
    <text evidence="2">The sequence shown here is derived from an EMBL/GenBank/DDBJ whole genome shotgun (WGS) entry which is preliminary data.</text>
</comment>
<proteinExistence type="predicted"/>
<keyword evidence="1" id="KW-0175">Coiled coil</keyword>
<feature type="coiled-coil region" evidence="1">
    <location>
        <begin position="212"/>
        <end position="239"/>
    </location>
</feature>
<keyword evidence="3" id="KW-1185">Reference proteome</keyword>
<reference evidence="3" key="1">
    <citation type="submission" date="2018-05" db="EMBL/GenBank/DDBJ databases">
        <title>Genome Sequencing of selected type strains of the family Eggerthellaceae.</title>
        <authorList>
            <person name="Danylec N."/>
            <person name="Stoll D.A."/>
            <person name="Doetsch A."/>
            <person name="Huch M."/>
        </authorList>
    </citation>
    <scope>NUCLEOTIDE SEQUENCE [LARGE SCALE GENOMIC DNA]</scope>
    <source>
        <strain evidence="3">DSM 22006</strain>
    </source>
</reference>
<name>A0A3N0IAX6_9ACTN</name>
<evidence type="ECO:0000313" key="2">
    <source>
        <dbReference type="EMBL" id="RNM33512.1"/>
    </source>
</evidence>
<dbReference type="RefSeq" id="WP_123219983.1">
    <property type="nucleotide sequence ID" value="NZ_JACHYQ010000003.1"/>
</dbReference>
<evidence type="ECO:0000256" key="1">
    <source>
        <dbReference type="SAM" id="Coils"/>
    </source>
</evidence>
<dbReference type="GeneID" id="98663181"/>
<dbReference type="OrthoDB" id="3196834at2"/>
<gene>
    <name evidence="2" type="ORF">DMP05_08200</name>
</gene>
<organism evidence="2 3">
    <name type="scientific">Slackia isoflavoniconvertens</name>
    <dbReference type="NCBI Taxonomy" id="572010"/>
    <lineage>
        <taxon>Bacteria</taxon>
        <taxon>Bacillati</taxon>
        <taxon>Actinomycetota</taxon>
        <taxon>Coriobacteriia</taxon>
        <taxon>Eggerthellales</taxon>
        <taxon>Eggerthellaceae</taxon>
        <taxon>Slackia</taxon>
    </lineage>
</organism>
<dbReference type="EMBL" id="QIBZ01000016">
    <property type="protein sequence ID" value="RNM33512.1"/>
    <property type="molecule type" value="Genomic_DNA"/>
</dbReference>
<accession>A0A3N0IAX6</accession>
<sequence>MTETGNEPTAVDVELVSVEDLESMEVIAKVGDKTSEINFLAKANSALQIISDALETIPEKGLFKVEVPEGFTLQDLAPVKGEEGAFRGIVRSSEKKIAGQAKLTEAGRINPTQIAGVGLAAAAMVVGQAYMTEISDSLHDINEKLDRVASMIADEQRARLMNALDIAKTYSKLYDDYRQKPDAMRAARNEIERCYNDVGTVVDWTTLQLSPLDERAREAKASKKELQSLIEELHSYEDQFNMSLKALSALAMTRMYYDGSTDERSSLIEQKRIMEKAQGFLKRRASVAGVLEIRIGSMKGAPVALPRGVGKNPLRNLTSMTPRAAAKQNLLDAKIEMQSNLRASQSRSKNEAQTCADGIKQIAAVSRASRTILTDGNNCWIAKNADRMQGNEAQ</sequence>
<evidence type="ECO:0000313" key="3">
    <source>
        <dbReference type="Proteomes" id="UP000271472"/>
    </source>
</evidence>
<protein>
    <submittedName>
        <fullName evidence="2">Uncharacterized protein</fullName>
    </submittedName>
</protein>